<gene>
    <name evidence="2" type="ORF">GALL_330100</name>
</gene>
<sequence length="322" mass="36387">MGGIEARDGARHRLVYLRGAGGELPHQILIDPIQLEPRRAARAQVTPPPHHRQPGRQVVGEHVVVDLRDRYHRVVQGSGVHRQPPTVRALDLVRDHHMGVQVRIPGPGVPVVKRRGQHPTRRALLTPTRASPSEQGRPLDEPQRVLDRGPVGCQDRAPGRVVGHRPQRRDRLRWRERQIEPRHRARVRLSQLHTGDGLDCRRPPLGGHRVGELGELGRDALGDRGEHRVRAPQRRPGHRIPAGAEKVRHRRLGDRGPHHQTGTIRHTRQPRAEPAPGRVARIGVVGRQRRLRRPVAVPRGGVLEQVLVARTGRQPVHRHHQR</sequence>
<feature type="region of interest" description="Disordered" evidence="1">
    <location>
        <begin position="102"/>
        <end position="121"/>
    </location>
</feature>
<feature type="compositionally biased region" description="Basic and acidic residues" evidence="1">
    <location>
        <begin position="137"/>
        <end position="147"/>
    </location>
</feature>
<proteinExistence type="predicted"/>
<feature type="region of interest" description="Disordered" evidence="1">
    <location>
        <begin position="126"/>
        <end position="168"/>
    </location>
</feature>
<dbReference type="AlphaFoldDB" id="A0A1J5QZJ1"/>
<reference evidence="2" key="1">
    <citation type="submission" date="2016-10" db="EMBL/GenBank/DDBJ databases">
        <title>Sequence of Gallionella enrichment culture.</title>
        <authorList>
            <person name="Poehlein A."/>
            <person name="Muehling M."/>
            <person name="Daniel R."/>
        </authorList>
    </citation>
    <scope>NUCLEOTIDE SEQUENCE</scope>
</reference>
<dbReference type="EMBL" id="MLJW01000564">
    <property type="protein sequence ID" value="OIQ85148.1"/>
    <property type="molecule type" value="Genomic_DNA"/>
</dbReference>
<feature type="compositionally biased region" description="Basic residues" evidence="1">
    <location>
        <begin position="112"/>
        <end position="121"/>
    </location>
</feature>
<evidence type="ECO:0000256" key="1">
    <source>
        <dbReference type="SAM" id="MobiDB-lite"/>
    </source>
</evidence>
<name>A0A1J5QZJ1_9ZZZZ</name>
<organism evidence="2">
    <name type="scientific">mine drainage metagenome</name>
    <dbReference type="NCBI Taxonomy" id="410659"/>
    <lineage>
        <taxon>unclassified sequences</taxon>
        <taxon>metagenomes</taxon>
        <taxon>ecological metagenomes</taxon>
    </lineage>
</organism>
<feature type="region of interest" description="Disordered" evidence="1">
    <location>
        <begin position="246"/>
        <end position="278"/>
    </location>
</feature>
<evidence type="ECO:0000313" key="2">
    <source>
        <dbReference type="EMBL" id="OIQ85148.1"/>
    </source>
</evidence>
<protein>
    <submittedName>
        <fullName evidence="2">Uncharacterized protein</fullName>
    </submittedName>
</protein>
<accession>A0A1J5QZJ1</accession>
<comment type="caution">
    <text evidence="2">The sequence shown here is derived from an EMBL/GenBank/DDBJ whole genome shotgun (WGS) entry which is preliminary data.</text>
</comment>